<gene>
    <name evidence="12" type="ORF">IAC53_00300</name>
</gene>
<dbReference type="PROSITE" id="PS00108">
    <property type="entry name" value="PROTEIN_KINASE_ST"/>
    <property type="match status" value="1"/>
</dbReference>
<evidence type="ECO:0000256" key="3">
    <source>
        <dbReference type="ARBA" id="ARBA00022679"/>
    </source>
</evidence>
<dbReference type="EMBL" id="DVMW01000001">
    <property type="protein sequence ID" value="HIU35043.1"/>
    <property type="molecule type" value="Genomic_DNA"/>
</dbReference>
<evidence type="ECO:0000256" key="9">
    <source>
        <dbReference type="PROSITE-ProRule" id="PRU10141"/>
    </source>
</evidence>
<dbReference type="PANTHER" id="PTHR43289">
    <property type="entry name" value="MITOGEN-ACTIVATED PROTEIN KINASE KINASE KINASE 20-RELATED"/>
    <property type="match status" value="1"/>
</dbReference>
<evidence type="ECO:0000259" key="11">
    <source>
        <dbReference type="PROSITE" id="PS50011"/>
    </source>
</evidence>
<dbReference type="InterPro" id="IPR017441">
    <property type="entry name" value="Protein_kinase_ATP_BS"/>
</dbReference>
<keyword evidence="6 9" id="KW-0067">ATP-binding</keyword>
<reference evidence="12" key="2">
    <citation type="journal article" date="2021" name="PeerJ">
        <title>Extensive microbial diversity within the chicken gut microbiome revealed by metagenomics and culture.</title>
        <authorList>
            <person name="Gilroy R."/>
            <person name="Ravi A."/>
            <person name="Getino M."/>
            <person name="Pursley I."/>
            <person name="Horton D.L."/>
            <person name="Alikhan N.F."/>
            <person name="Baker D."/>
            <person name="Gharbi K."/>
            <person name="Hall N."/>
            <person name="Watson M."/>
            <person name="Adriaenssens E.M."/>
            <person name="Foster-Nyarko E."/>
            <person name="Jarju S."/>
            <person name="Secka A."/>
            <person name="Antonio M."/>
            <person name="Oren A."/>
            <person name="Chaudhuri R.R."/>
            <person name="La Ragione R."/>
            <person name="Hildebrand F."/>
            <person name="Pallen M.J."/>
        </authorList>
    </citation>
    <scope>NUCLEOTIDE SEQUENCE</scope>
    <source>
        <strain evidence="12">ChiGjej1B1-19959</strain>
    </source>
</reference>
<dbReference type="AlphaFoldDB" id="A0A9D1IDI1"/>
<evidence type="ECO:0000256" key="1">
    <source>
        <dbReference type="ARBA" id="ARBA00012513"/>
    </source>
</evidence>
<dbReference type="GO" id="GO:0004674">
    <property type="term" value="F:protein serine/threonine kinase activity"/>
    <property type="evidence" value="ECO:0007669"/>
    <property type="project" value="UniProtKB-KW"/>
</dbReference>
<evidence type="ECO:0000256" key="6">
    <source>
        <dbReference type="ARBA" id="ARBA00022840"/>
    </source>
</evidence>
<sequence length="321" mass="36755">MENYCGKRLDNRYEIREIIGVGGMAVVYKAYDNIDDRIVAIKILKEEFLANEEFRRRFKNEAKAIAVLSHPNIVKVYDVSFGDRLQYIVMEYIEGITLKEYIEQQKVVNWKEAVHFVNQILKALQHAHDKGIVHRDIKPQNIMLLQDGTIKVSDFGIARFSRGDTRTMTESAIGSVHYISPEQARGEITDDKADIYSVGVVLYEMLTGQLPFQSDSAVSVAIMQLQQEAKRPRELNPDIPLGLEQITMRAMQKNPKNRYQSASEMLMDLDEFRKNPSVKFDYNYFVDNEPTKYVSAKGGVPVKPVVREQPPKTAAEDEEAE</sequence>
<dbReference type="Proteomes" id="UP000824071">
    <property type="component" value="Unassembled WGS sequence"/>
</dbReference>
<dbReference type="InterPro" id="IPR000719">
    <property type="entry name" value="Prot_kinase_dom"/>
</dbReference>
<dbReference type="SMART" id="SM00220">
    <property type="entry name" value="S_TKc"/>
    <property type="match status" value="1"/>
</dbReference>
<keyword evidence="4 9" id="KW-0547">Nucleotide-binding</keyword>
<dbReference type="FunFam" id="1.10.510.10:FF:000021">
    <property type="entry name" value="Serine/threonine protein kinase"/>
    <property type="match status" value="1"/>
</dbReference>
<evidence type="ECO:0000256" key="5">
    <source>
        <dbReference type="ARBA" id="ARBA00022777"/>
    </source>
</evidence>
<name>A0A9D1IDI1_9FIRM</name>
<evidence type="ECO:0000313" key="13">
    <source>
        <dbReference type="Proteomes" id="UP000824071"/>
    </source>
</evidence>
<dbReference type="InterPro" id="IPR011009">
    <property type="entry name" value="Kinase-like_dom_sf"/>
</dbReference>
<dbReference type="Pfam" id="PF00069">
    <property type="entry name" value="Pkinase"/>
    <property type="match status" value="1"/>
</dbReference>
<accession>A0A9D1IDI1</accession>
<dbReference type="Gene3D" id="1.10.510.10">
    <property type="entry name" value="Transferase(Phosphotransferase) domain 1"/>
    <property type="match status" value="1"/>
</dbReference>
<feature type="binding site" evidence="9">
    <location>
        <position position="42"/>
    </location>
    <ligand>
        <name>ATP</name>
        <dbReference type="ChEBI" id="CHEBI:30616"/>
    </ligand>
</feature>
<dbReference type="Gene3D" id="3.30.200.20">
    <property type="entry name" value="Phosphorylase Kinase, domain 1"/>
    <property type="match status" value="1"/>
</dbReference>
<dbReference type="EC" id="2.7.11.1" evidence="1"/>
<evidence type="ECO:0000313" key="12">
    <source>
        <dbReference type="EMBL" id="HIU35043.1"/>
    </source>
</evidence>
<reference evidence="12" key="1">
    <citation type="submission" date="2020-10" db="EMBL/GenBank/DDBJ databases">
        <authorList>
            <person name="Gilroy R."/>
        </authorList>
    </citation>
    <scope>NUCLEOTIDE SEQUENCE</scope>
    <source>
        <strain evidence="12">ChiGjej1B1-19959</strain>
    </source>
</reference>
<dbReference type="SUPFAM" id="SSF56112">
    <property type="entry name" value="Protein kinase-like (PK-like)"/>
    <property type="match status" value="1"/>
</dbReference>
<dbReference type="PROSITE" id="PS50011">
    <property type="entry name" value="PROTEIN_KINASE_DOM"/>
    <property type="match status" value="1"/>
</dbReference>
<dbReference type="PANTHER" id="PTHR43289:SF34">
    <property type="entry name" value="SERINE_THREONINE-PROTEIN KINASE YBDM-RELATED"/>
    <property type="match status" value="1"/>
</dbReference>
<protein>
    <recommendedName>
        <fullName evidence="1">non-specific serine/threonine protein kinase</fullName>
        <ecNumber evidence="1">2.7.11.1</ecNumber>
    </recommendedName>
</protein>
<dbReference type="FunFam" id="3.30.200.20:FF:000035">
    <property type="entry name" value="Serine/threonine protein kinase Stk1"/>
    <property type="match status" value="1"/>
</dbReference>
<evidence type="ECO:0000256" key="7">
    <source>
        <dbReference type="ARBA" id="ARBA00047899"/>
    </source>
</evidence>
<keyword evidence="2 12" id="KW-0723">Serine/threonine-protein kinase</keyword>
<evidence type="ECO:0000256" key="10">
    <source>
        <dbReference type="SAM" id="MobiDB-lite"/>
    </source>
</evidence>
<keyword evidence="3" id="KW-0808">Transferase</keyword>
<dbReference type="CDD" id="cd14014">
    <property type="entry name" value="STKc_PknB_like"/>
    <property type="match status" value="1"/>
</dbReference>
<evidence type="ECO:0000256" key="2">
    <source>
        <dbReference type="ARBA" id="ARBA00022527"/>
    </source>
</evidence>
<dbReference type="GO" id="GO:0005524">
    <property type="term" value="F:ATP binding"/>
    <property type="evidence" value="ECO:0007669"/>
    <property type="project" value="UniProtKB-UniRule"/>
</dbReference>
<dbReference type="PROSITE" id="PS00107">
    <property type="entry name" value="PROTEIN_KINASE_ATP"/>
    <property type="match status" value="1"/>
</dbReference>
<comment type="catalytic activity">
    <reaction evidence="8">
        <text>L-seryl-[protein] + ATP = O-phospho-L-seryl-[protein] + ADP + H(+)</text>
        <dbReference type="Rhea" id="RHEA:17989"/>
        <dbReference type="Rhea" id="RHEA-COMP:9863"/>
        <dbReference type="Rhea" id="RHEA-COMP:11604"/>
        <dbReference type="ChEBI" id="CHEBI:15378"/>
        <dbReference type="ChEBI" id="CHEBI:29999"/>
        <dbReference type="ChEBI" id="CHEBI:30616"/>
        <dbReference type="ChEBI" id="CHEBI:83421"/>
        <dbReference type="ChEBI" id="CHEBI:456216"/>
        <dbReference type="EC" id="2.7.11.1"/>
    </reaction>
</comment>
<feature type="region of interest" description="Disordered" evidence="10">
    <location>
        <begin position="300"/>
        <end position="321"/>
    </location>
</feature>
<comment type="catalytic activity">
    <reaction evidence="7">
        <text>L-threonyl-[protein] + ATP = O-phospho-L-threonyl-[protein] + ADP + H(+)</text>
        <dbReference type="Rhea" id="RHEA:46608"/>
        <dbReference type="Rhea" id="RHEA-COMP:11060"/>
        <dbReference type="Rhea" id="RHEA-COMP:11605"/>
        <dbReference type="ChEBI" id="CHEBI:15378"/>
        <dbReference type="ChEBI" id="CHEBI:30013"/>
        <dbReference type="ChEBI" id="CHEBI:30616"/>
        <dbReference type="ChEBI" id="CHEBI:61977"/>
        <dbReference type="ChEBI" id="CHEBI:456216"/>
        <dbReference type="EC" id="2.7.11.1"/>
    </reaction>
</comment>
<feature type="domain" description="Protein kinase" evidence="11">
    <location>
        <begin position="13"/>
        <end position="273"/>
    </location>
</feature>
<dbReference type="InterPro" id="IPR008271">
    <property type="entry name" value="Ser/Thr_kinase_AS"/>
</dbReference>
<feature type="non-terminal residue" evidence="12">
    <location>
        <position position="321"/>
    </location>
</feature>
<comment type="caution">
    <text evidence="12">The sequence shown here is derived from an EMBL/GenBank/DDBJ whole genome shotgun (WGS) entry which is preliminary data.</text>
</comment>
<organism evidence="12 13">
    <name type="scientific">Candidatus Fimenecus excrementigallinarum</name>
    <dbReference type="NCBI Taxonomy" id="2840816"/>
    <lineage>
        <taxon>Bacteria</taxon>
        <taxon>Bacillati</taxon>
        <taxon>Bacillota</taxon>
        <taxon>Clostridia</taxon>
        <taxon>Candidatus Fimenecus</taxon>
    </lineage>
</organism>
<keyword evidence="5 12" id="KW-0418">Kinase</keyword>
<evidence type="ECO:0000256" key="8">
    <source>
        <dbReference type="ARBA" id="ARBA00048679"/>
    </source>
</evidence>
<proteinExistence type="predicted"/>
<evidence type="ECO:0000256" key="4">
    <source>
        <dbReference type="ARBA" id="ARBA00022741"/>
    </source>
</evidence>